<dbReference type="GO" id="GO:0016740">
    <property type="term" value="F:transferase activity"/>
    <property type="evidence" value="ECO:0007669"/>
    <property type="project" value="UniProtKB-KW"/>
</dbReference>
<dbReference type="Pfam" id="PF02397">
    <property type="entry name" value="Bac_transf"/>
    <property type="match status" value="1"/>
</dbReference>
<keyword evidence="6" id="KW-1185">Reference proteome</keyword>
<dbReference type="PANTHER" id="PTHR30576">
    <property type="entry name" value="COLANIC BIOSYNTHESIS UDP-GLUCOSE LIPID CARRIER TRANSFERASE"/>
    <property type="match status" value="1"/>
</dbReference>
<organism evidence="5 6">
    <name type="scientific">Geodermatophilus maliterrae</name>
    <dbReference type="NCBI Taxonomy" id="3162531"/>
    <lineage>
        <taxon>Bacteria</taxon>
        <taxon>Bacillati</taxon>
        <taxon>Actinomycetota</taxon>
        <taxon>Actinomycetes</taxon>
        <taxon>Geodermatophilales</taxon>
        <taxon>Geodermatophilaceae</taxon>
        <taxon>Geodermatophilus</taxon>
    </lineage>
</organism>
<feature type="domain" description="Bacterial sugar transferase" evidence="4">
    <location>
        <begin position="44"/>
        <end position="239"/>
    </location>
</feature>
<keyword evidence="3" id="KW-0812">Transmembrane</keyword>
<feature type="region of interest" description="Disordered" evidence="2">
    <location>
        <begin position="1"/>
        <end position="35"/>
    </location>
</feature>
<keyword evidence="5" id="KW-0808">Transferase</keyword>
<accession>A0ABV3XD86</accession>
<name>A0ABV3XD86_9ACTN</name>
<evidence type="ECO:0000313" key="6">
    <source>
        <dbReference type="Proteomes" id="UP001560045"/>
    </source>
</evidence>
<dbReference type="EMBL" id="JBFNXQ010000022">
    <property type="protein sequence ID" value="MEX5718530.1"/>
    <property type="molecule type" value="Genomic_DNA"/>
</dbReference>
<dbReference type="InterPro" id="IPR003362">
    <property type="entry name" value="Bact_transf"/>
</dbReference>
<sequence length="245" mass="27041">MIGHLAHASASPPTTRTRGRAAPDVTTSSDPTADAVHRRRTAARVLDLLVAGVALVLLAPLMAAVAVLVRCTSRGPALFRQVRLGQHGRPFVMLKFRTMYVDADDRLHREYVRRLLTEPAAVVPGPDGLYKLVGDPRVTPVGRWLRTSSLDELPQLINVLRGEMALVGPRPVLPWEAALFGPRHSTRFQVPPGITGLWQTSGRNRLTMTQALDLDLQYVERQSLLLDLRILLRTVPVVLGREGVR</sequence>
<evidence type="ECO:0000313" key="5">
    <source>
        <dbReference type="EMBL" id="MEX5718530.1"/>
    </source>
</evidence>
<evidence type="ECO:0000256" key="1">
    <source>
        <dbReference type="ARBA" id="ARBA00006464"/>
    </source>
</evidence>
<keyword evidence="3" id="KW-0472">Membrane</keyword>
<dbReference type="RefSeq" id="WP_369205476.1">
    <property type="nucleotide sequence ID" value="NZ_JBFNXQ010000022.1"/>
</dbReference>
<protein>
    <submittedName>
        <fullName evidence="5">Sugar transferase</fullName>
    </submittedName>
</protein>
<proteinExistence type="inferred from homology"/>
<gene>
    <name evidence="5" type="ORF">ABQ292_09165</name>
</gene>
<dbReference type="Proteomes" id="UP001560045">
    <property type="component" value="Unassembled WGS sequence"/>
</dbReference>
<reference evidence="5 6" key="1">
    <citation type="submission" date="2024-06" db="EMBL/GenBank/DDBJ databases">
        <title>Draft genome sequence of Geodermatophilus badlandi, a novel member of the Geodermatophilaceae isolated from badland sedimentary rocks in the Red desert, Wyoming, USA.</title>
        <authorList>
            <person name="Ben Tekaya S."/>
            <person name="Nouioui I."/>
            <person name="Flores G.M."/>
            <person name="Shaal M.N."/>
            <person name="Bredoire F."/>
            <person name="Basile F."/>
            <person name="Van Diepen L."/>
            <person name="Ward N.L."/>
        </authorList>
    </citation>
    <scope>NUCLEOTIDE SEQUENCE [LARGE SCALE GENOMIC DNA]</scope>
    <source>
        <strain evidence="5 6">WL48A</strain>
    </source>
</reference>
<evidence type="ECO:0000256" key="2">
    <source>
        <dbReference type="SAM" id="MobiDB-lite"/>
    </source>
</evidence>
<evidence type="ECO:0000256" key="3">
    <source>
        <dbReference type="SAM" id="Phobius"/>
    </source>
</evidence>
<comment type="caution">
    <text evidence="5">The sequence shown here is derived from an EMBL/GenBank/DDBJ whole genome shotgun (WGS) entry which is preliminary data.</text>
</comment>
<evidence type="ECO:0000259" key="4">
    <source>
        <dbReference type="Pfam" id="PF02397"/>
    </source>
</evidence>
<comment type="similarity">
    <text evidence="1">Belongs to the bacterial sugar transferase family.</text>
</comment>
<keyword evidence="3" id="KW-1133">Transmembrane helix</keyword>
<dbReference type="PANTHER" id="PTHR30576:SF10">
    <property type="entry name" value="SLL5057 PROTEIN"/>
    <property type="match status" value="1"/>
</dbReference>
<feature type="transmembrane region" description="Helical" evidence="3">
    <location>
        <begin position="48"/>
        <end position="69"/>
    </location>
</feature>